<dbReference type="Pfam" id="PF02557">
    <property type="entry name" value="VanY"/>
    <property type="match status" value="1"/>
</dbReference>
<evidence type="ECO:0000259" key="2">
    <source>
        <dbReference type="Pfam" id="PF02557"/>
    </source>
</evidence>
<dbReference type="InterPro" id="IPR009045">
    <property type="entry name" value="Zn_M74/Hedgehog-like"/>
</dbReference>
<reference evidence="3 4" key="1">
    <citation type="journal article" date="2013" name="Genome Biol.">
        <title>Genome of Acanthamoeba castellanii highlights extensive lateral gene transfer and early evolution of tyrosine kinase signaling.</title>
        <authorList>
            <person name="Clarke M."/>
            <person name="Lohan A.J."/>
            <person name="Liu B."/>
            <person name="Lagkouvardos I."/>
            <person name="Roy S."/>
            <person name="Zafar N."/>
            <person name="Bertelli C."/>
            <person name="Schilde C."/>
            <person name="Kianianmomeni A."/>
            <person name="Burglin T.R."/>
            <person name="Frech C."/>
            <person name="Turcotte B."/>
            <person name="Kopec K.O."/>
            <person name="Synnott J.M."/>
            <person name="Choo C."/>
            <person name="Paponov I."/>
            <person name="Finkler A."/>
            <person name="Soon Heng Tan C."/>
            <person name="Hutchins A.P."/>
            <person name="Weinmeier T."/>
            <person name="Rattei T."/>
            <person name="Chu J.S."/>
            <person name="Gimenez G."/>
            <person name="Irimia M."/>
            <person name="Rigden D.J."/>
            <person name="Fitzpatrick D.A."/>
            <person name="Lorenzo-Morales J."/>
            <person name="Bateman A."/>
            <person name="Chiu C.H."/>
            <person name="Tang P."/>
            <person name="Hegemann P."/>
            <person name="Fromm H."/>
            <person name="Raoult D."/>
            <person name="Greub G."/>
            <person name="Miranda-Saavedra D."/>
            <person name="Chen N."/>
            <person name="Nash P."/>
            <person name="Ginger M.L."/>
            <person name="Horn M."/>
            <person name="Schaap P."/>
            <person name="Caler L."/>
            <person name="Loftus B."/>
        </authorList>
    </citation>
    <scope>NUCLEOTIDE SEQUENCE [LARGE SCALE GENOMIC DNA]</scope>
    <source>
        <strain evidence="3 4">Neff</strain>
    </source>
</reference>
<evidence type="ECO:0000313" key="4">
    <source>
        <dbReference type="Proteomes" id="UP000011083"/>
    </source>
</evidence>
<dbReference type="SUPFAM" id="SSF55166">
    <property type="entry name" value="Hedgehog/DD-peptidase"/>
    <property type="match status" value="1"/>
</dbReference>
<evidence type="ECO:0000256" key="1">
    <source>
        <dbReference type="SAM" id="SignalP"/>
    </source>
</evidence>
<dbReference type="Gene3D" id="3.30.1380.10">
    <property type="match status" value="1"/>
</dbReference>
<dbReference type="Proteomes" id="UP000011083">
    <property type="component" value="Unassembled WGS sequence"/>
</dbReference>
<name>L8HK80_ACACF</name>
<dbReference type="RefSeq" id="XP_004356716.1">
    <property type="nucleotide sequence ID" value="XM_004356663.1"/>
</dbReference>
<accession>L8HK80</accession>
<keyword evidence="1" id="KW-0732">Signal</keyword>
<dbReference type="OrthoDB" id="10256656at2759"/>
<dbReference type="CDD" id="cd14814">
    <property type="entry name" value="Peptidase_M15"/>
    <property type="match status" value="1"/>
</dbReference>
<dbReference type="KEGG" id="acan:ACA1_174780"/>
<dbReference type="GeneID" id="14925845"/>
<dbReference type="AlphaFoldDB" id="L8HK80"/>
<feature type="domain" description="D-alanyl-D-alanine carboxypeptidase-like core" evidence="2">
    <location>
        <begin position="62"/>
        <end position="136"/>
    </location>
</feature>
<dbReference type="GO" id="GO:0006508">
    <property type="term" value="P:proteolysis"/>
    <property type="evidence" value="ECO:0007669"/>
    <property type="project" value="InterPro"/>
</dbReference>
<keyword evidence="4" id="KW-1185">Reference proteome</keyword>
<gene>
    <name evidence="3" type="ORF">ACA1_174780</name>
</gene>
<feature type="chain" id="PRO_5003990836" evidence="1">
    <location>
        <begin position="22"/>
        <end position="205"/>
    </location>
</feature>
<sequence length="205" mass="22298">MKSRFALGLLLLGCGTEVVSGLSRQLVRQLNCLRSGLFTDLNSLSRVSLSTAAAAVPYLQTSAASALQRAVNQRGVTMTINSALRTLPQQLMLYTWMLRKQCRITAAAQPGKSNHNGGLAVDIQDANSWKTAMTNNGWTKLGDWDPMHYDYNGGTDVRQLSVLAFQKLWNLNNPNNKLTEDGAYGSKTENAILSSPVSGFAKTNC</sequence>
<organism evidence="3 4">
    <name type="scientific">Acanthamoeba castellanii (strain ATCC 30010 / Neff)</name>
    <dbReference type="NCBI Taxonomy" id="1257118"/>
    <lineage>
        <taxon>Eukaryota</taxon>
        <taxon>Amoebozoa</taxon>
        <taxon>Discosea</taxon>
        <taxon>Longamoebia</taxon>
        <taxon>Centramoebida</taxon>
        <taxon>Acanthamoebidae</taxon>
        <taxon>Acanthamoeba</taxon>
    </lineage>
</organism>
<proteinExistence type="predicted"/>
<dbReference type="GO" id="GO:0008233">
    <property type="term" value="F:peptidase activity"/>
    <property type="evidence" value="ECO:0007669"/>
    <property type="project" value="InterPro"/>
</dbReference>
<dbReference type="EMBL" id="KB007811">
    <property type="protein sequence ID" value="ELR24816.1"/>
    <property type="molecule type" value="Genomic_DNA"/>
</dbReference>
<feature type="signal peptide" evidence="1">
    <location>
        <begin position="1"/>
        <end position="21"/>
    </location>
</feature>
<dbReference type="VEuPathDB" id="AmoebaDB:ACA1_174780"/>
<protein>
    <submittedName>
        <fullName evidence="3">Chitinaselike domain containing protein</fullName>
    </submittedName>
</protein>
<evidence type="ECO:0000313" key="3">
    <source>
        <dbReference type="EMBL" id="ELR24816.1"/>
    </source>
</evidence>
<dbReference type="InterPro" id="IPR003709">
    <property type="entry name" value="VanY-like_core_dom"/>
</dbReference>